<evidence type="ECO:0000313" key="6">
    <source>
        <dbReference type="Proteomes" id="UP000051870"/>
    </source>
</evidence>
<evidence type="ECO:0000256" key="1">
    <source>
        <dbReference type="ARBA" id="ARBA00023015"/>
    </source>
</evidence>
<reference evidence="6" key="1">
    <citation type="submission" date="2015-09" db="EMBL/GenBank/DDBJ databases">
        <authorList>
            <person name="Rodrigo-Torres Lidia"/>
            <person name="Arahal R.David."/>
        </authorList>
    </citation>
    <scope>NUCLEOTIDE SEQUENCE [LARGE SCALE GENOMIC DNA]</scope>
    <source>
        <strain evidence="6">CECT 7735</strain>
    </source>
</reference>
<dbReference type="Gene3D" id="1.10.10.60">
    <property type="entry name" value="Homeodomain-like"/>
    <property type="match status" value="1"/>
</dbReference>
<evidence type="ECO:0000259" key="4">
    <source>
        <dbReference type="PROSITE" id="PS01124"/>
    </source>
</evidence>
<gene>
    <name evidence="5" type="primary">virS_4</name>
    <name evidence="5" type="ORF">PH7735_02626</name>
</gene>
<evidence type="ECO:0000313" key="5">
    <source>
        <dbReference type="EMBL" id="CUK02615.1"/>
    </source>
</evidence>
<dbReference type="Pfam" id="PF12625">
    <property type="entry name" value="Arabinose_bd"/>
    <property type="match status" value="1"/>
</dbReference>
<sequence>MNIVDPNSLPLDHPALVPDMWVHAMLSHPLVTKEAREQALETAQLTITEGENDYLFVTQNHEAVLVTALSETLSYRYFGAEAGLLLDPAQGSILTYMLLAADNLRDLLGLLERYSSITRINSMVRVQETAYGVSVIVAYDTPVVHRLSQYIEFAVSAVVGFLRVASGQNLNARTVRLVHDNPDPDACVSDIFSCAVEYGAHHNEVIFDASILDLEVVSSDARLLKYLRSYGNILLKNRHPERTGIRTRIEEVILERLPYGVPSMEETSKCLGVSARTMSRRLADHGTSFREIVDRLRYDLAMHHLADPKLTLADIAYLLGYADQSSFGAAFRRMSEKTPLQVREMLGFSPTNQLVREK</sequence>
<dbReference type="SUPFAM" id="SSF46689">
    <property type="entry name" value="Homeodomain-like"/>
    <property type="match status" value="1"/>
</dbReference>
<proteinExistence type="predicted"/>
<dbReference type="RefSeq" id="WP_058311774.1">
    <property type="nucleotide sequence ID" value="NZ_CYTW01000002.1"/>
</dbReference>
<name>A0A0P1IB50_9RHOB</name>
<dbReference type="SMART" id="SM00342">
    <property type="entry name" value="HTH_ARAC"/>
    <property type="match status" value="1"/>
</dbReference>
<keyword evidence="2" id="KW-0238">DNA-binding</keyword>
<dbReference type="GO" id="GO:0003700">
    <property type="term" value="F:DNA-binding transcription factor activity"/>
    <property type="evidence" value="ECO:0007669"/>
    <property type="project" value="InterPro"/>
</dbReference>
<dbReference type="PANTHER" id="PTHR47894">
    <property type="entry name" value="HTH-TYPE TRANSCRIPTIONAL REGULATOR GADX"/>
    <property type="match status" value="1"/>
</dbReference>
<evidence type="ECO:0000256" key="2">
    <source>
        <dbReference type="ARBA" id="ARBA00023125"/>
    </source>
</evidence>
<keyword evidence="6" id="KW-1185">Reference proteome</keyword>
<dbReference type="InterPro" id="IPR032687">
    <property type="entry name" value="AraC-type_N"/>
</dbReference>
<dbReference type="Pfam" id="PF12833">
    <property type="entry name" value="HTH_18"/>
    <property type="match status" value="1"/>
</dbReference>
<dbReference type="STRING" id="1715693.PH7735_02626"/>
<dbReference type="EMBL" id="CYTW01000002">
    <property type="protein sequence ID" value="CUK02615.1"/>
    <property type="molecule type" value="Genomic_DNA"/>
</dbReference>
<dbReference type="PANTHER" id="PTHR47894:SF4">
    <property type="entry name" value="HTH-TYPE TRANSCRIPTIONAL REGULATOR GADX"/>
    <property type="match status" value="1"/>
</dbReference>
<dbReference type="Proteomes" id="UP000051870">
    <property type="component" value="Unassembled WGS sequence"/>
</dbReference>
<protein>
    <submittedName>
        <fullName evidence="5">Virulence-regulating protein VirS</fullName>
    </submittedName>
</protein>
<dbReference type="PROSITE" id="PS01124">
    <property type="entry name" value="HTH_ARAC_FAMILY_2"/>
    <property type="match status" value="1"/>
</dbReference>
<organism evidence="5 6">
    <name type="scientific">Shimia thalassica</name>
    <dbReference type="NCBI Taxonomy" id="1715693"/>
    <lineage>
        <taxon>Bacteria</taxon>
        <taxon>Pseudomonadati</taxon>
        <taxon>Pseudomonadota</taxon>
        <taxon>Alphaproteobacteria</taxon>
        <taxon>Rhodobacterales</taxon>
        <taxon>Roseobacteraceae</taxon>
    </lineage>
</organism>
<feature type="domain" description="HTH araC/xylS-type" evidence="4">
    <location>
        <begin position="247"/>
        <end position="345"/>
    </location>
</feature>
<dbReference type="GO" id="GO:0005829">
    <property type="term" value="C:cytosol"/>
    <property type="evidence" value="ECO:0007669"/>
    <property type="project" value="TreeGrafter"/>
</dbReference>
<dbReference type="InterPro" id="IPR009057">
    <property type="entry name" value="Homeodomain-like_sf"/>
</dbReference>
<keyword evidence="3" id="KW-0804">Transcription</keyword>
<dbReference type="GeneID" id="83881637"/>
<evidence type="ECO:0000256" key="3">
    <source>
        <dbReference type="ARBA" id="ARBA00023163"/>
    </source>
</evidence>
<keyword evidence="1" id="KW-0805">Transcription regulation</keyword>
<dbReference type="AlphaFoldDB" id="A0A0P1IB50"/>
<dbReference type="GO" id="GO:0000976">
    <property type="term" value="F:transcription cis-regulatory region binding"/>
    <property type="evidence" value="ECO:0007669"/>
    <property type="project" value="TreeGrafter"/>
</dbReference>
<dbReference type="InterPro" id="IPR018060">
    <property type="entry name" value="HTH_AraC"/>
</dbReference>
<accession>A0A0P1IB50</accession>